<evidence type="ECO:0000259" key="2">
    <source>
        <dbReference type="PROSITE" id="PS52001"/>
    </source>
</evidence>
<dbReference type="InterPro" id="IPR019181">
    <property type="entry name" value="LSM12_ABD"/>
</dbReference>
<dbReference type="VEuPathDB" id="FungiDB:YALI0_C11055g"/>
<feature type="region of interest" description="Disordered" evidence="1">
    <location>
        <begin position="62"/>
        <end position="87"/>
    </location>
</feature>
<dbReference type="SMART" id="SM00995">
    <property type="entry name" value="AD"/>
    <property type="match status" value="1"/>
</dbReference>
<dbReference type="VEuPathDB" id="FungiDB:YALI1_C15489g"/>
<dbReference type="InterPro" id="IPR016521">
    <property type="entry name" value="RNA-processing_Lsm12"/>
</dbReference>
<dbReference type="Proteomes" id="UP000182444">
    <property type="component" value="Chromosome 1C"/>
</dbReference>
<sequence length="215" mass="23360">MTTTIDWTIGHKIRVTTTALTEVTGSVYCYDPLSQTVTLEESPQKFRIVRTPLIKSVVVLEKPKSTPGSTPTAAAATSAPAAKPKNSWSEIARAKKDAPPAVSTQAFETNSPVGFVDLDAVKRREGDVVNQEMRKQANKGVGVTEQGQEIYDAIAKTLPCRWDGKSILAVEEVQIDPPYNTLSCKANKPNSQALAHVKKIIEATWKKIDERAKGG</sequence>
<dbReference type="EMBL" id="CP017555">
    <property type="protein sequence ID" value="AOW02675.1"/>
    <property type="molecule type" value="Genomic_DNA"/>
</dbReference>
<dbReference type="PIRSF" id="PIRSF007783">
    <property type="entry name" value="UCP007783_YHR121w"/>
    <property type="match status" value="1"/>
</dbReference>
<dbReference type="Gene3D" id="2.30.30.100">
    <property type="match status" value="1"/>
</dbReference>
<dbReference type="PANTHER" id="PTHR13542">
    <property type="entry name" value="LSM12 HOMOLOG"/>
    <property type="match status" value="1"/>
</dbReference>
<dbReference type="InterPro" id="IPR039683">
    <property type="entry name" value="Lsm12-like"/>
</dbReference>
<evidence type="ECO:0000313" key="4">
    <source>
        <dbReference type="Proteomes" id="UP000182444"/>
    </source>
</evidence>
<gene>
    <name evidence="3" type="ORF">YALI1_C15489g</name>
</gene>
<dbReference type="GeneID" id="2909138"/>
<accession>A0A1D8NAL6</accession>
<proteinExistence type="predicted"/>
<evidence type="ECO:0000256" key="1">
    <source>
        <dbReference type="SAM" id="MobiDB-lite"/>
    </source>
</evidence>
<dbReference type="eggNOG" id="KOG4401">
    <property type="taxonomic scope" value="Eukaryota"/>
</dbReference>
<dbReference type="RefSeq" id="XP_501706.3">
    <property type="nucleotide sequence ID" value="XM_501706.3"/>
</dbReference>
<dbReference type="InterPro" id="IPR047574">
    <property type="entry name" value="AD"/>
</dbReference>
<organism evidence="3 4">
    <name type="scientific">Yarrowia lipolytica</name>
    <name type="common">Candida lipolytica</name>
    <dbReference type="NCBI Taxonomy" id="4952"/>
    <lineage>
        <taxon>Eukaryota</taxon>
        <taxon>Fungi</taxon>
        <taxon>Dikarya</taxon>
        <taxon>Ascomycota</taxon>
        <taxon>Saccharomycotina</taxon>
        <taxon>Dipodascomycetes</taxon>
        <taxon>Dipodascales</taxon>
        <taxon>Dipodascales incertae sedis</taxon>
        <taxon>Yarrowia</taxon>
    </lineage>
</organism>
<dbReference type="Pfam" id="PF09793">
    <property type="entry name" value="AD"/>
    <property type="match status" value="1"/>
</dbReference>
<feature type="domain" description="AD" evidence="2">
    <location>
        <begin position="114"/>
        <end position="209"/>
    </location>
</feature>
<dbReference type="KEGG" id="yli:2909138"/>
<protein>
    <recommendedName>
        <fullName evidence="2">AD domain-containing protein</fullName>
    </recommendedName>
</protein>
<evidence type="ECO:0000313" key="3">
    <source>
        <dbReference type="EMBL" id="AOW02675.1"/>
    </source>
</evidence>
<feature type="compositionally biased region" description="Low complexity" evidence="1">
    <location>
        <begin position="65"/>
        <end position="87"/>
    </location>
</feature>
<dbReference type="AlphaFoldDB" id="A0A1D8NAL6"/>
<name>A0A1D8NAL6_YARLL</name>
<dbReference type="OMA" id="FEGELYC"/>
<dbReference type="PROSITE" id="PS52001">
    <property type="entry name" value="AD"/>
    <property type="match status" value="1"/>
</dbReference>
<reference evidence="3 4" key="1">
    <citation type="journal article" date="2016" name="PLoS ONE">
        <title>Sequence Assembly of Yarrowia lipolytica Strain W29/CLIB89 Shows Transposable Element Diversity.</title>
        <authorList>
            <person name="Magnan C."/>
            <person name="Yu J."/>
            <person name="Chang I."/>
            <person name="Jahn E."/>
            <person name="Kanomata Y."/>
            <person name="Wu J."/>
            <person name="Zeller M."/>
            <person name="Oakes M."/>
            <person name="Baldi P."/>
            <person name="Sandmeyer S."/>
        </authorList>
    </citation>
    <scope>NUCLEOTIDE SEQUENCE [LARGE SCALE GENOMIC DNA]</scope>
    <source>
        <strain evidence="4">CLIB89(W29)</strain>
    </source>
</reference>